<evidence type="ECO:0000313" key="3">
    <source>
        <dbReference type="Proteomes" id="UP000770717"/>
    </source>
</evidence>
<accession>A0A8J6E6Q4</accession>
<dbReference type="Proteomes" id="UP000770717">
    <property type="component" value="Unassembled WGS sequence"/>
</dbReference>
<keyword evidence="3" id="KW-1185">Reference proteome</keyword>
<evidence type="ECO:0000256" key="1">
    <source>
        <dbReference type="SAM" id="MobiDB-lite"/>
    </source>
</evidence>
<reference evidence="2" key="1">
    <citation type="thesis" date="2020" institute="ProQuest LLC" country="789 East Eisenhower Parkway, Ann Arbor, MI, USA">
        <title>Comparative Genomics and Chromosome Evolution.</title>
        <authorList>
            <person name="Mudd A.B."/>
        </authorList>
    </citation>
    <scope>NUCLEOTIDE SEQUENCE</scope>
    <source>
        <strain evidence="2">HN-11 Male</strain>
        <tissue evidence="2">Kidney and liver</tissue>
    </source>
</reference>
<feature type="compositionally biased region" description="Polar residues" evidence="1">
    <location>
        <begin position="114"/>
        <end position="124"/>
    </location>
</feature>
<comment type="caution">
    <text evidence="2">The sequence shown here is derived from an EMBL/GenBank/DDBJ whole genome shotgun (WGS) entry which is preliminary data.</text>
</comment>
<organism evidence="2 3">
    <name type="scientific">Eleutherodactylus coqui</name>
    <name type="common">Puerto Rican coqui</name>
    <dbReference type="NCBI Taxonomy" id="57060"/>
    <lineage>
        <taxon>Eukaryota</taxon>
        <taxon>Metazoa</taxon>
        <taxon>Chordata</taxon>
        <taxon>Craniata</taxon>
        <taxon>Vertebrata</taxon>
        <taxon>Euteleostomi</taxon>
        <taxon>Amphibia</taxon>
        <taxon>Batrachia</taxon>
        <taxon>Anura</taxon>
        <taxon>Neobatrachia</taxon>
        <taxon>Hyloidea</taxon>
        <taxon>Eleutherodactylidae</taxon>
        <taxon>Eleutherodactylinae</taxon>
        <taxon>Eleutherodactylus</taxon>
        <taxon>Eleutherodactylus</taxon>
    </lineage>
</organism>
<evidence type="ECO:0000313" key="2">
    <source>
        <dbReference type="EMBL" id="KAG9461997.1"/>
    </source>
</evidence>
<feature type="region of interest" description="Disordered" evidence="1">
    <location>
        <begin position="107"/>
        <end position="150"/>
    </location>
</feature>
<gene>
    <name evidence="2" type="ORF">GDO78_015168</name>
</gene>
<dbReference type="EMBL" id="WNTK01014516">
    <property type="protein sequence ID" value="KAG9461997.1"/>
    <property type="molecule type" value="Genomic_DNA"/>
</dbReference>
<dbReference type="AlphaFoldDB" id="A0A8J6E6Q4"/>
<sequence length="150" mass="15818">MAAGVCISFLEAGISSPAFRKQCCAGDEERATACRSATERRAGRCRGIGSLPTTNTGMKQDCRSGEHVTCNKKALQIFASFGVSGHSNGCGTCYHQFAGRTGLRISHGGGRSTAGGTVTTVQRQQSRRPARRNVVSSDSEPSARDPCDTM</sequence>
<proteinExistence type="predicted"/>
<protein>
    <submittedName>
        <fullName evidence="2">Uncharacterized protein</fullName>
    </submittedName>
</protein>
<name>A0A8J6E6Q4_ELECQ</name>
<feature type="compositionally biased region" description="Basic and acidic residues" evidence="1">
    <location>
        <begin position="141"/>
        <end position="150"/>
    </location>
</feature>